<reference evidence="1 2" key="1">
    <citation type="journal article" date="2013" name="Int. J. Syst. Evol. Microbiol.">
        <title>Comamonas guangdongensis sp. nov., isolated from subterranean forest sediment, and emended description of the genus Comamonas.</title>
        <authorList>
            <person name="Zhang J."/>
            <person name="Wang Y."/>
            <person name="Zhou S."/>
            <person name="Wu C."/>
            <person name="He J."/>
            <person name="Li F."/>
        </authorList>
    </citation>
    <scope>NUCLEOTIDE SEQUENCE [LARGE SCALE GENOMIC DNA]</scope>
    <source>
        <strain evidence="1 2">CCTCC AB2011133</strain>
    </source>
</reference>
<evidence type="ECO:0000313" key="2">
    <source>
        <dbReference type="Proteomes" id="UP001561046"/>
    </source>
</evidence>
<gene>
    <name evidence="1" type="ORF">AB6724_01880</name>
</gene>
<evidence type="ECO:0008006" key="3">
    <source>
        <dbReference type="Google" id="ProtNLM"/>
    </source>
</evidence>
<keyword evidence="2" id="KW-1185">Reference proteome</keyword>
<name>A0ABV3ZR26_9BURK</name>
<accession>A0ABV3ZR26</accession>
<dbReference type="RefSeq" id="WP_369336806.1">
    <property type="nucleotide sequence ID" value="NZ_JBFYGN010000002.1"/>
</dbReference>
<protein>
    <recommendedName>
        <fullName evidence="3">Lipoprotein</fullName>
    </recommendedName>
</protein>
<sequence length="196" mass="22198">MVLAVAGCVKDDKTPPEKLTLEVATRNAQSSVVPGVETRNFKRENGWVDTKAANLYLVRYNYEMALTRDLPEAALELAKSYEQNQKGNQKNSGFMGINEWGNLFQLKINANSWINGQDNFAQRRDRLLSQCESCARYWNSDEGGKDAAELRRYAYIQAWSHLEGMGFTDGQKKGDGVPWNISPSFMKTENGWMEAK</sequence>
<proteinExistence type="predicted"/>
<dbReference type="EMBL" id="JBFYGN010000002">
    <property type="protein sequence ID" value="MEX8191584.1"/>
    <property type="molecule type" value="Genomic_DNA"/>
</dbReference>
<organism evidence="1 2">
    <name type="scientific">Comamonas guangdongensis</name>
    <dbReference type="NCBI Taxonomy" id="510515"/>
    <lineage>
        <taxon>Bacteria</taxon>
        <taxon>Pseudomonadati</taxon>
        <taxon>Pseudomonadota</taxon>
        <taxon>Betaproteobacteria</taxon>
        <taxon>Burkholderiales</taxon>
        <taxon>Comamonadaceae</taxon>
        <taxon>Comamonas</taxon>
    </lineage>
</organism>
<evidence type="ECO:0000313" key="1">
    <source>
        <dbReference type="EMBL" id="MEX8191584.1"/>
    </source>
</evidence>
<dbReference type="Proteomes" id="UP001561046">
    <property type="component" value="Unassembled WGS sequence"/>
</dbReference>
<comment type="caution">
    <text evidence="1">The sequence shown here is derived from an EMBL/GenBank/DDBJ whole genome shotgun (WGS) entry which is preliminary data.</text>
</comment>